<dbReference type="InterPro" id="IPR016169">
    <property type="entry name" value="FAD-bd_PCMH_sub2"/>
</dbReference>
<dbReference type="OrthoDB" id="9775082at2"/>
<evidence type="ECO:0000256" key="2">
    <source>
        <dbReference type="ARBA" id="ARBA00005466"/>
    </source>
</evidence>
<dbReference type="Gene3D" id="3.30.43.10">
    <property type="entry name" value="Uridine Diphospho-n-acetylenolpyruvylglucosamine Reductase, domain 2"/>
    <property type="match status" value="1"/>
</dbReference>
<dbReference type="InterPro" id="IPR006094">
    <property type="entry name" value="Oxid_FAD_bind_N"/>
</dbReference>
<dbReference type="PANTHER" id="PTHR42973">
    <property type="entry name" value="BINDING OXIDOREDUCTASE, PUTATIVE (AFU_ORTHOLOGUE AFUA_1G17690)-RELATED"/>
    <property type="match status" value="1"/>
</dbReference>
<accession>A0A1M5Q755</accession>
<dbReference type="Proteomes" id="UP000189796">
    <property type="component" value="Chromosome I"/>
</dbReference>
<reference evidence="7 8" key="1">
    <citation type="submission" date="2016-11" db="EMBL/GenBank/DDBJ databases">
        <authorList>
            <person name="Jaros S."/>
            <person name="Januszkiewicz K."/>
            <person name="Wedrychowicz H."/>
        </authorList>
    </citation>
    <scope>NUCLEOTIDE SEQUENCE [LARGE SCALE GENOMIC DNA]</scope>
    <source>
        <strain evidence="7 8">GAS138</strain>
    </source>
</reference>
<keyword evidence="4" id="KW-0274">FAD</keyword>
<comment type="cofactor">
    <cofactor evidence="1">
        <name>FAD</name>
        <dbReference type="ChEBI" id="CHEBI:57692"/>
    </cofactor>
</comment>
<dbReference type="InterPro" id="IPR036318">
    <property type="entry name" value="FAD-bd_PCMH-like_sf"/>
</dbReference>
<evidence type="ECO:0000256" key="4">
    <source>
        <dbReference type="ARBA" id="ARBA00022827"/>
    </source>
</evidence>
<name>A0A1M5Q755_9BRAD</name>
<dbReference type="EMBL" id="LT670817">
    <property type="protein sequence ID" value="SHH09905.1"/>
    <property type="molecule type" value="Genomic_DNA"/>
</dbReference>
<dbReference type="InterPro" id="IPR050416">
    <property type="entry name" value="FAD-linked_Oxidoreductase"/>
</dbReference>
<dbReference type="InterPro" id="IPR012951">
    <property type="entry name" value="BBE"/>
</dbReference>
<dbReference type="InterPro" id="IPR016166">
    <property type="entry name" value="FAD-bd_PCMH"/>
</dbReference>
<dbReference type="PANTHER" id="PTHR42973:SF39">
    <property type="entry name" value="FAD-BINDING PCMH-TYPE DOMAIN-CONTAINING PROTEIN"/>
    <property type="match status" value="1"/>
</dbReference>
<keyword evidence="5" id="KW-0560">Oxidoreductase</keyword>
<keyword evidence="3" id="KW-0285">Flavoprotein</keyword>
<dbReference type="Pfam" id="PF01565">
    <property type="entry name" value="FAD_binding_4"/>
    <property type="match status" value="1"/>
</dbReference>
<dbReference type="PROSITE" id="PS51387">
    <property type="entry name" value="FAD_PCMH"/>
    <property type="match status" value="1"/>
</dbReference>
<dbReference type="Gene3D" id="3.30.465.10">
    <property type="match status" value="1"/>
</dbReference>
<dbReference type="PROSITE" id="PS00862">
    <property type="entry name" value="OX2_COVAL_FAD"/>
    <property type="match status" value="1"/>
</dbReference>
<dbReference type="GO" id="GO:0071949">
    <property type="term" value="F:FAD binding"/>
    <property type="evidence" value="ECO:0007669"/>
    <property type="project" value="InterPro"/>
</dbReference>
<sequence length="453" mass="48075">MSDSIENTFVSLSSRIAGRVSLPGSERYVAAVSLWAKQIDVSPQAVVHCESAADVQAAIRAAREHGLPLSVRGGGHDWAGRALCNGIVIDLSNMRHVVLGSEHRCVTIAGGARAADVTAVTDPAHLAVVAGSASSVGMAGLTLGGGYGPLIGRFGLALDNMLAAQVVLADGRIMSADDDNNADLFWALRGGGGNFGVVTAMRHRVHELPSVLSGLLVYPFAEARAVLERCTSLTASAPDELTVQIGLVADPSGTIAVMLIPTWSGRPKEGEAKLEPFLKLGTLLAGRIERKSYGALLGVFDPYIVNGLRAVTETCSLPVFDRECIDTFVYAMETAVSPGCAIVTHEFRGAASRVAEASTAFGLRRDHVLVEMLATFPDRADVMDEPLHRHWARTTRQAFATALPGGYPNLLGPNDPDRARHSYGCNAKRLMEAKRCYDPDNVFSSAIPLPRAI</sequence>
<evidence type="ECO:0000256" key="1">
    <source>
        <dbReference type="ARBA" id="ARBA00001974"/>
    </source>
</evidence>
<dbReference type="InterPro" id="IPR006093">
    <property type="entry name" value="Oxy_OxRdtase_FAD_BS"/>
</dbReference>
<feature type="domain" description="FAD-binding PCMH-type" evidence="6">
    <location>
        <begin position="39"/>
        <end position="208"/>
    </location>
</feature>
<dbReference type="InterPro" id="IPR016167">
    <property type="entry name" value="FAD-bd_PCMH_sub1"/>
</dbReference>
<evidence type="ECO:0000256" key="3">
    <source>
        <dbReference type="ARBA" id="ARBA00022630"/>
    </source>
</evidence>
<dbReference type="RefSeq" id="WP_079602633.1">
    <property type="nucleotide sequence ID" value="NZ_LT670817.1"/>
</dbReference>
<evidence type="ECO:0000313" key="8">
    <source>
        <dbReference type="Proteomes" id="UP000189796"/>
    </source>
</evidence>
<dbReference type="Pfam" id="PF08031">
    <property type="entry name" value="BBE"/>
    <property type="match status" value="1"/>
</dbReference>
<dbReference type="GO" id="GO:0016491">
    <property type="term" value="F:oxidoreductase activity"/>
    <property type="evidence" value="ECO:0007669"/>
    <property type="project" value="UniProtKB-KW"/>
</dbReference>
<protein>
    <submittedName>
        <fullName evidence="7">FAD/FMN-containing dehydrogenase</fullName>
    </submittedName>
</protein>
<evidence type="ECO:0000313" key="7">
    <source>
        <dbReference type="EMBL" id="SHH09905.1"/>
    </source>
</evidence>
<dbReference type="AlphaFoldDB" id="A0A1M5Q755"/>
<dbReference type="Gene3D" id="3.40.462.20">
    <property type="match status" value="1"/>
</dbReference>
<gene>
    <name evidence="7" type="ORF">SAMN05443248_3673</name>
</gene>
<proteinExistence type="inferred from homology"/>
<evidence type="ECO:0000256" key="5">
    <source>
        <dbReference type="ARBA" id="ARBA00023002"/>
    </source>
</evidence>
<comment type="similarity">
    <text evidence="2">Belongs to the oxygen-dependent FAD-linked oxidoreductase family.</text>
</comment>
<evidence type="ECO:0000259" key="6">
    <source>
        <dbReference type="PROSITE" id="PS51387"/>
    </source>
</evidence>
<dbReference type="SUPFAM" id="SSF56176">
    <property type="entry name" value="FAD-binding/transporter-associated domain-like"/>
    <property type="match status" value="1"/>
</dbReference>
<organism evidence="7 8">
    <name type="scientific">Bradyrhizobium erythrophlei</name>
    <dbReference type="NCBI Taxonomy" id="1437360"/>
    <lineage>
        <taxon>Bacteria</taxon>
        <taxon>Pseudomonadati</taxon>
        <taxon>Pseudomonadota</taxon>
        <taxon>Alphaproteobacteria</taxon>
        <taxon>Hyphomicrobiales</taxon>
        <taxon>Nitrobacteraceae</taxon>
        <taxon>Bradyrhizobium</taxon>
    </lineage>
</organism>